<name>A0A518CLM9_9PLAN</name>
<gene>
    <name evidence="2" type="ORF">Pla110_18530</name>
</gene>
<dbReference type="KEGG" id="plon:Pla110_18530"/>
<dbReference type="Proteomes" id="UP000317178">
    <property type="component" value="Chromosome"/>
</dbReference>
<dbReference type="EMBL" id="CP036281">
    <property type="protein sequence ID" value="QDU80130.1"/>
    <property type="molecule type" value="Genomic_DNA"/>
</dbReference>
<protein>
    <submittedName>
        <fullName evidence="2">RNA polymerase sigma factor SigD</fullName>
    </submittedName>
</protein>
<accession>A0A518CLM9</accession>
<dbReference type="OrthoDB" id="274519at2"/>
<dbReference type="Gene3D" id="1.10.1740.10">
    <property type="match status" value="1"/>
</dbReference>
<evidence type="ECO:0000259" key="1">
    <source>
        <dbReference type="Pfam" id="PF07638"/>
    </source>
</evidence>
<evidence type="ECO:0000313" key="2">
    <source>
        <dbReference type="EMBL" id="QDU80130.1"/>
    </source>
</evidence>
<keyword evidence="3" id="KW-1185">Reference proteome</keyword>
<sequence length="247" mass="28522">MAGCTGKVKSRIQYLKTSCIPNKISGMMKTKCCIHSRILFNSLPKLIDQTMEKSNFESLISNVQAGNEEAIQQLFDDYGEAIRREVRFSLLDHRLKRVVSESDVCQSVMMKLFVGLWAGNYEFETPNQLVALLKTMVRAKVADLARFWRAQRRDMRRDTSLDTHFAENISGELQTPSQIVSNAELMAMIRENLSEREVQILESRQQRMGWSEITEKLEIDSSPDALRKQFERALKRVVEKMETYATE</sequence>
<organism evidence="2 3">
    <name type="scientific">Polystyrenella longa</name>
    <dbReference type="NCBI Taxonomy" id="2528007"/>
    <lineage>
        <taxon>Bacteria</taxon>
        <taxon>Pseudomonadati</taxon>
        <taxon>Planctomycetota</taxon>
        <taxon>Planctomycetia</taxon>
        <taxon>Planctomycetales</taxon>
        <taxon>Planctomycetaceae</taxon>
        <taxon>Polystyrenella</taxon>
    </lineage>
</organism>
<dbReference type="GO" id="GO:0006352">
    <property type="term" value="P:DNA-templated transcription initiation"/>
    <property type="evidence" value="ECO:0007669"/>
    <property type="project" value="InterPro"/>
</dbReference>
<feature type="domain" description="RNA polymerase sigma-70 ECF-like HTH" evidence="1">
    <location>
        <begin position="54"/>
        <end position="222"/>
    </location>
</feature>
<dbReference type="Pfam" id="PF07638">
    <property type="entry name" value="Sigma70_ECF"/>
    <property type="match status" value="1"/>
</dbReference>
<dbReference type="GO" id="GO:0003700">
    <property type="term" value="F:DNA-binding transcription factor activity"/>
    <property type="evidence" value="ECO:0007669"/>
    <property type="project" value="InterPro"/>
</dbReference>
<reference evidence="2 3" key="1">
    <citation type="submission" date="2019-02" db="EMBL/GenBank/DDBJ databases">
        <title>Deep-cultivation of Planctomycetes and their phenomic and genomic characterization uncovers novel biology.</title>
        <authorList>
            <person name="Wiegand S."/>
            <person name="Jogler M."/>
            <person name="Boedeker C."/>
            <person name="Pinto D."/>
            <person name="Vollmers J."/>
            <person name="Rivas-Marin E."/>
            <person name="Kohn T."/>
            <person name="Peeters S.H."/>
            <person name="Heuer A."/>
            <person name="Rast P."/>
            <person name="Oberbeckmann S."/>
            <person name="Bunk B."/>
            <person name="Jeske O."/>
            <person name="Meyerdierks A."/>
            <person name="Storesund J.E."/>
            <person name="Kallscheuer N."/>
            <person name="Luecker S."/>
            <person name="Lage O.M."/>
            <person name="Pohl T."/>
            <person name="Merkel B.J."/>
            <person name="Hornburger P."/>
            <person name="Mueller R.-W."/>
            <person name="Bruemmer F."/>
            <person name="Labrenz M."/>
            <person name="Spormann A.M."/>
            <person name="Op den Camp H."/>
            <person name="Overmann J."/>
            <person name="Amann R."/>
            <person name="Jetten M.S.M."/>
            <person name="Mascher T."/>
            <person name="Medema M.H."/>
            <person name="Devos D.P."/>
            <person name="Kaster A.-K."/>
            <person name="Ovreas L."/>
            <person name="Rohde M."/>
            <person name="Galperin M.Y."/>
            <person name="Jogler C."/>
        </authorList>
    </citation>
    <scope>NUCLEOTIDE SEQUENCE [LARGE SCALE GENOMIC DNA]</scope>
    <source>
        <strain evidence="2 3">Pla110</strain>
    </source>
</reference>
<evidence type="ECO:0000313" key="3">
    <source>
        <dbReference type="Proteomes" id="UP000317178"/>
    </source>
</evidence>
<dbReference type="InterPro" id="IPR013325">
    <property type="entry name" value="RNA_pol_sigma_r2"/>
</dbReference>
<proteinExistence type="predicted"/>
<dbReference type="InterPro" id="IPR053812">
    <property type="entry name" value="HTH_Sigma70_ECF-like"/>
</dbReference>
<dbReference type="SUPFAM" id="SSF88946">
    <property type="entry name" value="Sigma2 domain of RNA polymerase sigma factors"/>
    <property type="match status" value="1"/>
</dbReference>
<dbReference type="AlphaFoldDB" id="A0A518CLM9"/>